<accession>A0A347WA14</accession>
<evidence type="ECO:0000259" key="1">
    <source>
        <dbReference type="Pfam" id="PF01636"/>
    </source>
</evidence>
<evidence type="ECO:0000313" key="3">
    <source>
        <dbReference type="Proteomes" id="UP000264120"/>
    </source>
</evidence>
<dbReference type="InterPro" id="IPR002575">
    <property type="entry name" value="Aminoglycoside_PTrfase"/>
</dbReference>
<gene>
    <name evidence="2" type="ORF">CD178_00907</name>
</gene>
<dbReference type="Proteomes" id="UP000264120">
    <property type="component" value="Chromosome"/>
</dbReference>
<dbReference type="GO" id="GO:0016740">
    <property type="term" value="F:transferase activity"/>
    <property type="evidence" value="ECO:0007669"/>
    <property type="project" value="UniProtKB-KW"/>
</dbReference>
<dbReference type="InterPro" id="IPR011009">
    <property type="entry name" value="Kinase-like_dom_sf"/>
</dbReference>
<proteinExistence type="predicted"/>
<evidence type="ECO:0000313" key="2">
    <source>
        <dbReference type="EMBL" id="AXY21707.1"/>
    </source>
</evidence>
<sequence>MSSAYFIILSGAYICPELVAEFGNLPPAFLPNGGRRLYEDQLKQAAALNAQPIIVLPDNYPLPHYDMERIEAANIHIERVPPTASILESLSQGLASVEKGSSVYVLFGDTLIESASPWPQNGFAAGGTHHLARWSEFEVKDGQCVFYEYQRDSERTTDIVAGFFNFHNGDAFKGLVQSNLMHKRSFIEVLNEYAQENTLEPIYDITWLDFGHLYTYHQSRCRELLARSFNSIVSDGCSVVKTGTPERKIFAEAEWFRNLPPKLRPYTPHFIDAGLAETYSYELEYLYFPLISELFCFGRLPGHTWELILGNCMDFLGKMQSIRPKAFEIGDNYPAIFFNDMIQGKTGKRLETFARDNDISLTKEWRYNGKAAPSLQALGEELIAAIPPTTQEDITMWHGDFHFGNIFYNFRSNRVNVVDPRGMLSNGTLTMFGDARYDISKLGHSIFGFYDFLIADRFDLQSSDYNLDLSFGLDPAREHLLNLYKNTRVGKYACMDRSAIAMTALLFLSMLPLHTTNKKRQKAILANAFRLKEMMETSA</sequence>
<dbReference type="InterPro" id="IPR029044">
    <property type="entry name" value="Nucleotide-diphossugar_trans"/>
</dbReference>
<keyword evidence="2" id="KW-0808">Transferase</keyword>
<reference evidence="2 3" key="1">
    <citation type="submission" date="2017-08" db="EMBL/GenBank/DDBJ databases">
        <title>Complete genome sequence of Gluconacetobacter saccharivorans CV1 isolated from Fermented Vinegar.</title>
        <authorList>
            <person name="Kim S.-Y."/>
        </authorList>
    </citation>
    <scope>NUCLEOTIDE SEQUENCE [LARGE SCALE GENOMIC DNA]</scope>
    <source>
        <strain evidence="2 3">CV1</strain>
    </source>
</reference>
<dbReference type="OrthoDB" id="9814110at2"/>
<feature type="domain" description="Aminoglycoside phosphotransferase" evidence="1">
    <location>
        <begin position="285"/>
        <end position="443"/>
    </location>
</feature>
<dbReference type="SUPFAM" id="SSF56112">
    <property type="entry name" value="Protein kinase-like (PK-like)"/>
    <property type="match status" value="1"/>
</dbReference>
<name>A0A347WA14_9PROT</name>
<dbReference type="AlphaFoldDB" id="A0A347WA14"/>
<dbReference type="EMBL" id="CP023036">
    <property type="protein sequence ID" value="AXY21707.1"/>
    <property type="molecule type" value="Genomic_DNA"/>
</dbReference>
<dbReference type="KEGG" id="ksc:CD178_00907"/>
<dbReference type="Pfam" id="PF01636">
    <property type="entry name" value="APH"/>
    <property type="match status" value="1"/>
</dbReference>
<organism evidence="2 3">
    <name type="scientific">Komagataeibacter saccharivorans</name>
    <dbReference type="NCBI Taxonomy" id="265959"/>
    <lineage>
        <taxon>Bacteria</taxon>
        <taxon>Pseudomonadati</taxon>
        <taxon>Pseudomonadota</taxon>
        <taxon>Alphaproteobacteria</taxon>
        <taxon>Acetobacterales</taxon>
        <taxon>Acetobacteraceae</taxon>
        <taxon>Komagataeibacter</taxon>
    </lineage>
</organism>
<dbReference type="SUPFAM" id="SSF53448">
    <property type="entry name" value="Nucleotide-diphospho-sugar transferases"/>
    <property type="match status" value="1"/>
</dbReference>
<protein>
    <submittedName>
        <fullName evidence="2">Phosphotransferase enzyme family protein</fullName>
    </submittedName>
</protein>
<dbReference type="RefSeq" id="WP_118962584.1">
    <property type="nucleotide sequence ID" value="NZ_CP023036.1"/>
</dbReference>
<keyword evidence="3" id="KW-1185">Reference proteome</keyword>
<dbReference type="Gene3D" id="3.90.1200.10">
    <property type="match status" value="1"/>
</dbReference>